<sequence length="172" mass="19343">MSRRYSTASPKARLRASRILARSTTPIDFNAPQVLAGYEWQCQEQSCRIVFFLTPVAPHPNSRKLDRSNVLQWDASRLLRYESGKLVVNAEPLFGAEAGTWGAATAILDRTGTPGDRLFVDSYDSKGLLKWLWDLDDRRYRAGLPNIFDILSPFKGKKPSENLPEEGADLSQ</sequence>
<dbReference type="VEuPathDB" id="FungiDB:SAPIO_CDS0791"/>
<comment type="caution">
    <text evidence="1">The sequence shown here is derived from an EMBL/GenBank/DDBJ whole genome shotgun (WGS) entry which is preliminary data.</text>
</comment>
<reference evidence="1 2" key="1">
    <citation type="journal article" date="2014" name="Genome Announc.">
        <title>Draft genome sequence of the pathogenic fungus Scedosporium apiospermum.</title>
        <authorList>
            <person name="Vandeputte P."/>
            <person name="Ghamrawi S."/>
            <person name="Rechenmann M."/>
            <person name="Iltis A."/>
            <person name="Giraud S."/>
            <person name="Fleury M."/>
            <person name="Thornton C."/>
            <person name="Delhaes L."/>
            <person name="Meyer W."/>
            <person name="Papon N."/>
            <person name="Bouchara J.P."/>
        </authorList>
    </citation>
    <scope>NUCLEOTIDE SEQUENCE [LARGE SCALE GENOMIC DNA]</scope>
    <source>
        <strain evidence="1 2">IHEM 14462</strain>
    </source>
</reference>
<proteinExistence type="predicted"/>
<gene>
    <name evidence="1" type="ORF">SAPIO_CDS0791</name>
</gene>
<organism evidence="1 2">
    <name type="scientific">Pseudallescheria apiosperma</name>
    <name type="common">Scedosporium apiospermum</name>
    <dbReference type="NCBI Taxonomy" id="563466"/>
    <lineage>
        <taxon>Eukaryota</taxon>
        <taxon>Fungi</taxon>
        <taxon>Dikarya</taxon>
        <taxon>Ascomycota</taxon>
        <taxon>Pezizomycotina</taxon>
        <taxon>Sordariomycetes</taxon>
        <taxon>Hypocreomycetidae</taxon>
        <taxon>Microascales</taxon>
        <taxon>Microascaceae</taxon>
        <taxon>Scedosporium</taxon>
    </lineage>
</organism>
<dbReference type="GeneID" id="27718943"/>
<keyword evidence="2" id="KW-1185">Reference proteome</keyword>
<dbReference type="KEGG" id="sapo:SAPIO_CDS0791"/>
<dbReference type="HOGENOM" id="CLU_1556147_0_0_1"/>
<dbReference type="RefSeq" id="XP_016646260.1">
    <property type="nucleotide sequence ID" value="XM_016783494.1"/>
</dbReference>
<name>A0A084GGJ9_PSEDA</name>
<accession>A0A084GGJ9</accession>
<dbReference type="Proteomes" id="UP000028545">
    <property type="component" value="Unassembled WGS sequence"/>
</dbReference>
<evidence type="ECO:0000313" key="1">
    <source>
        <dbReference type="EMBL" id="KEZ46461.1"/>
    </source>
</evidence>
<protein>
    <submittedName>
        <fullName evidence="1">Uncharacterized protein</fullName>
    </submittedName>
</protein>
<dbReference type="EMBL" id="JOWA01000033">
    <property type="protein sequence ID" value="KEZ46461.1"/>
    <property type="molecule type" value="Genomic_DNA"/>
</dbReference>
<dbReference type="AlphaFoldDB" id="A0A084GGJ9"/>
<evidence type="ECO:0000313" key="2">
    <source>
        <dbReference type="Proteomes" id="UP000028545"/>
    </source>
</evidence>